<reference evidence="2" key="1">
    <citation type="submission" date="2021-05" db="EMBL/GenBank/DDBJ databases">
        <authorList>
            <person name="Pietrasiak N."/>
            <person name="Ward R."/>
            <person name="Stajich J.E."/>
            <person name="Kurbessoian T."/>
        </authorList>
    </citation>
    <scope>NUCLEOTIDE SEQUENCE</scope>
    <source>
        <strain evidence="2">JT2-VF2</strain>
    </source>
</reference>
<organism evidence="2 3">
    <name type="scientific">Mojavia pulchra JT2-VF2</name>
    <dbReference type="NCBI Taxonomy" id="287848"/>
    <lineage>
        <taxon>Bacteria</taxon>
        <taxon>Bacillati</taxon>
        <taxon>Cyanobacteriota</taxon>
        <taxon>Cyanophyceae</taxon>
        <taxon>Nostocales</taxon>
        <taxon>Nostocaceae</taxon>
    </lineage>
</organism>
<dbReference type="InterPro" id="IPR051043">
    <property type="entry name" value="Sulfatase_Mod_Factor_Kinase"/>
</dbReference>
<feature type="domain" description="Sulfatase-modifying factor enzyme-like" evidence="1">
    <location>
        <begin position="20"/>
        <end position="285"/>
    </location>
</feature>
<dbReference type="EMBL" id="JAHHHN010000003">
    <property type="protein sequence ID" value="MBW4560981.1"/>
    <property type="molecule type" value="Genomic_DNA"/>
</dbReference>
<comment type="caution">
    <text evidence="2">The sequence shown here is derived from an EMBL/GenBank/DDBJ whole genome shotgun (WGS) entry which is preliminary data.</text>
</comment>
<dbReference type="Gene3D" id="3.90.1580.10">
    <property type="entry name" value="paralog of FGE (formylglycine-generating enzyme)"/>
    <property type="match status" value="1"/>
</dbReference>
<dbReference type="PANTHER" id="PTHR23150">
    <property type="entry name" value="SULFATASE MODIFYING FACTOR 1, 2"/>
    <property type="match status" value="1"/>
</dbReference>
<dbReference type="SUPFAM" id="SSF56436">
    <property type="entry name" value="C-type lectin-like"/>
    <property type="match status" value="1"/>
</dbReference>
<evidence type="ECO:0000313" key="2">
    <source>
        <dbReference type="EMBL" id="MBW4560981.1"/>
    </source>
</evidence>
<dbReference type="Proteomes" id="UP000715781">
    <property type="component" value="Unassembled WGS sequence"/>
</dbReference>
<reference evidence="2" key="2">
    <citation type="journal article" date="2022" name="Microbiol. Resour. Announc.">
        <title>Metagenome Sequencing to Explore Phylogenomics of Terrestrial Cyanobacteria.</title>
        <authorList>
            <person name="Ward R.D."/>
            <person name="Stajich J.E."/>
            <person name="Johansen J.R."/>
            <person name="Huntemann M."/>
            <person name="Clum A."/>
            <person name="Foster B."/>
            <person name="Foster B."/>
            <person name="Roux S."/>
            <person name="Palaniappan K."/>
            <person name="Varghese N."/>
            <person name="Mukherjee S."/>
            <person name="Reddy T.B.K."/>
            <person name="Daum C."/>
            <person name="Copeland A."/>
            <person name="Chen I.A."/>
            <person name="Ivanova N.N."/>
            <person name="Kyrpides N.C."/>
            <person name="Shapiro N."/>
            <person name="Eloe-Fadrosh E.A."/>
            <person name="Pietrasiak N."/>
        </authorList>
    </citation>
    <scope>NUCLEOTIDE SEQUENCE</scope>
    <source>
        <strain evidence="2">JT2-VF2</strain>
    </source>
</reference>
<evidence type="ECO:0000313" key="3">
    <source>
        <dbReference type="Proteomes" id="UP000715781"/>
    </source>
</evidence>
<dbReference type="Pfam" id="PF03781">
    <property type="entry name" value="FGE-sulfatase"/>
    <property type="match status" value="1"/>
</dbReference>
<protein>
    <submittedName>
        <fullName evidence="2">Formylglycine-generating enzyme family protein</fullName>
    </submittedName>
</protein>
<gene>
    <name evidence="2" type="ORF">KME32_07430</name>
</gene>
<proteinExistence type="predicted"/>
<dbReference type="AlphaFoldDB" id="A0A951PW89"/>
<dbReference type="InterPro" id="IPR016187">
    <property type="entry name" value="CTDL_fold"/>
</dbReference>
<accession>A0A951PW89</accession>
<name>A0A951PW89_9NOST</name>
<sequence>MDIEFVLVDNTENPADPITNSGKVDYIFQIGKYQITNTQYADFLNAVAAYSDPYNLYNVNMERGLFGGIKRTKKDSCYFYEPLEGYCDLPVVYVSWFDAARFCNWLHFGKPKLGESILGTTEGNSEIGAYNTSLFSDGREIQEVKAHNPEAKYWIPTLDEWNKAAYFDPSKNGSGGYWLYPTRSDTKPQAIAPPGDQFSANYYDFKWAAPELYLTPVGSYKYATSYYGTYDQGGNVWEWVETLRGNHHRWVRGGGATTFDHALSRLNVDSEYSDHKLYIFGFRVAKNAE</sequence>
<dbReference type="PANTHER" id="PTHR23150:SF19">
    <property type="entry name" value="FORMYLGLYCINE-GENERATING ENZYME"/>
    <property type="match status" value="1"/>
</dbReference>
<evidence type="ECO:0000259" key="1">
    <source>
        <dbReference type="Pfam" id="PF03781"/>
    </source>
</evidence>
<dbReference type="InterPro" id="IPR042095">
    <property type="entry name" value="SUMF_sf"/>
</dbReference>
<dbReference type="GO" id="GO:0120147">
    <property type="term" value="F:formylglycine-generating oxidase activity"/>
    <property type="evidence" value="ECO:0007669"/>
    <property type="project" value="TreeGrafter"/>
</dbReference>
<dbReference type="InterPro" id="IPR005532">
    <property type="entry name" value="SUMF_dom"/>
</dbReference>